<accession>A0A381ZDL0</accession>
<feature type="domain" description="Tripartite ATP-independent periplasmic transporters DctQ component" evidence="9">
    <location>
        <begin position="29"/>
        <end position="161"/>
    </location>
</feature>
<feature type="transmembrane region" description="Helical" evidence="8">
    <location>
        <begin position="21"/>
        <end position="43"/>
    </location>
</feature>
<evidence type="ECO:0000256" key="1">
    <source>
        <dbReference type="ARBA" id="ARBA00004429"/>
    </source>
</evidence>
<dbReference type="PANTHER" id="PTHR35011">
    <property type="entry name" value="2,3-DIKETO-L-GULONATE TRAP TRANSPORTER SMALL PERMEASE PROTEIN YIAM"/>
    <property type="match status" value="1"/>
</dbReference>
<protein>
    <recommendedName>
        <fullName evidence="9">Tripartite ATP-independent periplasmic transporters DctQ component domain-containing protein</fullName>
    </recommendedName>
</protein>
<evidence type="ECO:0000259" key="9">
    <source>
        <dbReference type="Pfam" id="PF04290"/>
    </source>
</evidence>
<evidence type="ECO:0000256" key="2">
    <source>
        <dbReference type="ARBA" id="ARBA00022448"/>
    </source>
</evidence>
<feature type="transmembrane region" description="Helical" evidence="8">
    <location>
        <begin position="49"/>
        <end position="71"/>
    </location>
</feature>
<feature type="transmembrane region" description="Helical" evidence="8">
    <location>
        <begin position="92"/>
        <end position="114"/>
    </location>
</feature>
<keyword evidence="7 8" id="KW-0472">Membrane</keyword>
<evidence type="ECO:0000256" key="4">
    <source>
        <dbReference type="ARBA" id="ARBA00022519"/>
    </source>
</evidence>
<dbReference type="InterPro" id="IPR055348">
    <property type="entry name" value="DctQ"/>
</dbReference>
<dbReference type="GO" id="GO:0005886">
    <property type="term" value="C:plasma membrane"/>
    <property type="evidence" value="ECO:0007669"/>
    <property type="project" value="UniProtKB-SubCell"/>
</dbReference>
<dbReference type="InterPro" id="IPR007387">
    <property type="entry name" value="TRAP_DctQ"/>
</dbReference>
<evidence type="ECO:0000313" key="10">
    <source>
        <dbReference type="EMBL" id="SVA86942.1"/>
    </source>
</evidence>
<dbReference type="Pfam" id="PF04290">
    <property type="entry name" value="DctQ"/>
    <property type="match status" value="1"/>
</dbReference>
<comment type="subcellular location">
    <subcellularLocation>
        <location evidence="1">Cell inner membrane</location>
        <topology evidence="1">Multi-pass membrane protein</topology>
    </subcellularLocation>
</comment>
<evidence type="ECO:0000256" key="3">
    <source>
        <dbReference type="ARBA" id="ARBA00022475"/>
    </source>
</evidence>
<keyword evidence="6 8" id="KW-1133">Transmembrane helix</keyword>
<evidence type="ECO:0000256" key="5">
    <source>
        <dbReference type="ARBA" id="ARBA00022692"/>
    </source>
</evidence>
<sequence>MVLIKQVLFAFNKINISVGKTVSWLLLVMVVTVFGVVVLRYVFSVGWIWLQELVTWMHAMVFLLVAAYALSEDSHVRVDVFYRQWSKRTQNRINFFGSLFCLCPVSLFLVFGSFDYVEASWVTKEASKDAGGLAYPFVPLLKTTIPLTGVLLFMQGLVVAFKSIGNGRND</sequence>
<dbReference type="AlphaFoldDB" id="A0A381ZDL0"/>
<dbReference type="EMBL" id="UINC01020787">
    <property type="protein sequence ID" value="SVA86942.1"/>
    <property type="molecule type" value="Genomic_DNA"/>
</dbReference>
<dbReference type="PANTHER" id="PTHR35011:SF4">
    <property type="entry name" value="SLL1102 PROTEIN"/>
    <property type="match status" value="1"/>
</dbReference>
<keyword evidence="5 8" id="KW-0812">Transmembrane</keyword>
<organism evidence="10">
    <name type="scientific">marine metagenome</name>
    <dbReference type="NCBI Taxonomy" id="408172"/>
    <lineage>
        <taxon>unclassified sequences</taxon>
        <taxon>metagenomes</taxon>
        <taxon>ecological metagenomes</taxon>
    </lineage>
</organism>
<reference evidence="10" key="1">
    <citation type="submission" date="2018-05" db="EMBL/GenBank/DDBJ databases">
        <authorList>
            <person name="Lanie J.A."/>
            <person name="Ng W.-L."/>
            <person name="Kazmierczak K.M."/>
            <person name="Andrzejewski T.M."/>
            <person name="Davidsen T.M."/>
            <person name="Wayne K.J."/>
            <person name="Tettelin H."/>
            <person name="Glass J.I."/>
            <person name="Rusch D."/>
            <person name="Podicherti R."/>
            <person name="Tsui H.-C.T."/>
            <person name="Winkler M.E."/>
        </authorList>
    </citation>
    <scope>NUCLEOTIDE SEQUENCE</scope>
</reference>
<evidence type="ECO:0000256" key="6">
    <source>
        <dbReference type="ARBA" id="ARBA00022989"/>
    </source>
</evidence>
<gene>
    <name evidence="10" type="ORF">METZ01_LOCUS139796</name>
</gene>
<evidence type="ECO:0000256" key="8">
    <source>
        <dbReference type="SAM" id="Phobius"/>
    </source>
</evidence>
<name>A0A381ZDL0_9ZZZZ</name>
<evidence type="ECO:0000256" key="7">
    <source>
        <dbReference type="ARBA" id="ARBA00023136"/>
    </source>
</evidence>
<keyword evidence="3" id="KW-1003">Cell membrane</keyword>
<keyword evidence="4" id="KW-0997">Cell inner membrane</keyword>
<feature type="transmembrane region" description="Helical" evidence="8">
    <location>
        <begin position="134"/>
        <end position="161"/>
    </location>
</feature>
<proteinExistence type="predicted"/>
<keyword evidence="2" id="KW-0813">Transport</keyword>